<dbReference type="NCBIfam" id="NF009409">
    <property type="entry name" value="PRK12770.1"/>
    <property type="match status" value="1"/>
</dbReference>
<sequence>MSTNTAQTGAGTMNFGFMKAESAPPNGRNVAVIGAGPSGLATAGYLACLGYQVHVYDKLPKPGGLMVFGIPGHRIPESRIQRGVRDLERRLGVVFRTNTKICCSAPMHEEEGDHFACDILSLNDLVENYDAVMICSGSWKSRKLGVPGENLPGVYSGLEFLFPIRAVRYASTNVAVPDVRGKAVAVIGAGFSAVDVVDSAHSLGASAVYLLYRRTAREAPCGSFEIDRMREMGCQWMERRSPVVILGEGRVEALQITNAATGETETLPVDVVVSAIGEIPTPPFQKELGLENVRRGEVRWLNMTAIDNVFVAGDVLSGPSKIGKAVYSGLRAARSLANWLDLKAQHREDEYNFDADKMTR</sequence>
<dbReference type="Proteomes" id="UP000503820">
    <property type="component" value="Unassembled WGS sequence"/>
</dbReference>
<evidence type="ECO:0000313" key="2">
    <source>
        <dbReference type="EMBL" id="GFM38414.1"/>
    </source>
</evidence>
<dbReference type="EMBL" id="BLVP01000036">
    <property type="protein sequence ID" value="GFM38414.1"/>
    <property type="molecule type" value="Genomic_DNA"/>
</dbReference>
<dbReference type="Pfam" id="PF07992">
    <property type="entry name" value="Pyr_redox_2"/>
    <property type="match status" value="1"/>
</dbReference>
<comment type="caution">
    <text evidence="2">The sequence shown here is derived from an EMBL/GenBank/DDBJ whole genome shotgun (WGS) entry which is preliminary data.</text>
</comment>
<dbReference type="RefSeq" id="WP_373869067.1">
    <property type="nucleotide sequence ID" value="NZ_BLVP01000036.1"/>
</dbReference>
<proteinExistence type="predicted"/>
<dbReference type="AlphaFoldDB" id="A0A7J0BZN1"/>
<keyword evidence="3" id="KW-1185">Reference proteome</keyword>
<feature type="domain" description="FAD/NAD(P)-binding" evidence="1">
    <location>
        <begin position="29"/>
        <end position="329"/>
    </location>
</feature>
<dbReference type="Gene3D" id="3.50.50.60">
    <property type="entry name" value="FAD/NAD(P)-binding domain"/>
    <property type="match status" value="2"/>
</dbReference>
<evidence type="ECO:0000259" key="1">
    <source>
        <dbReference type="Pfam" id="PF07992"/>
    </source>
</evidence>
<dbReference type="InterPro" id="IPR036188">
    <property type="entry name" value="FAD/NAD-bd_sf"/>
</dbReference>
<organism evidence="2 3">
    <name type="scientific">Desulfovibrio psychrotolerans</name>
    <dbReference type="NCBI Taxonomy" id="415242"/>
    <lineage>
        <taxon>Bacteria</taxon>
        <taxon>Pseudomonadati</taxon>
        <taxon>Thermodesulfobacteriota</taxon>
        <taxon>Desulfovibrionia</taxon>
        <taxon>Desulfovibrionales</taxon>
        <taxon>Desulfovibrionaceae</taxon>
        <taxon>Desulfovibrio</taxon>
    </lineage>
</organism>
<gene>
    <name evidence="2" type="ORF">DSM19430T_30980</name>
</gene>
<dbReference type="PRINTS" id="PR00419">
    <property type="entry name" value="ADXRDTASE"/>
</dbReference>
<dbReference type="InterPro" id="IPR051394">
    <property type="entry name" value="Glutamate_Synthase"/>
</dbReference>
<name>A0A7J0BZN1_9BACT</name>
<dbReference type="GO" id="GO:0016491">
    <property type="term" value="F:oxidoreductase activity"/>
    <property type="evidence" value="ECO:0007669"/>
    <property type="project" value="InterPro"/>
</dbReference>
<dbReference type="SUPFAM" id="SSF51971">
    <property type="entry name" value="Nucleotide-binding domain"/>
    <property type="match status" value="1"/>
</dbReference>
<accession>A0A7J0BZN1</accession>
<dbReference type="PANTHER" id="PTHR43100">
    <property type="entry name" value="GLUTAMATE SYNTHASE [NADPH] SMALL CHAIN"/>
    <property type="match status" value="1"/>
</dbReference>
<dbReference type="PANTHER" id="PTHR43100:SF1">
    <property type="entry name" value="GLUTAMATE SYNTHASE [NADPH] SMALL CHAIN"/>
    <property type="match status" value="1"/>
</dbReference>
<dbReference type="InterPro" id="IPR023753">
    <property type="entry name" value="FAD/NAD-binding_dom"/>
</dbReference>
<evidence type="ECO:0000313" key="3">
    <source>
        <dbReference type="Proteomes" id="UP000503820"/>
    </source>
</evidence>
<reference evidence="2 3" key="1">
    <citation type="submission" date="2020-05" db="EMBL/GenBank/DDBJ databases">
        <title>Draft genome sequence of Desulfovibrio psychrotolerans JS1T.</title>
        <authorList>
            <person name="Ueno A."/>
            <person name="Tamazawa S."/>
            <person name="Tamamura S."/>
            <person name="Murakami T."/>
            <person name="Kiyama T."/>
            <person name="Inomata H."/>
            <person name="Amano Y."/>
            <person name="Miyakawa K."/>
            <person name="Tamaki H."/>
            <person name="Naganuma T."/>
            <person name="Kaneko K."/>
        </authorList>
    </citation>
    <scope>NUCLEOTIDE SEQUENCE [LARGE SCALE GENOMIC DNA]</scope>
    <source>
        <strain evidence="2 3">JS1</strain>
    </source>
</reference>
<protein>
    <submittedName>
        <fullName evidence="2">Glutamate synthase</fullName>
    </submittedName>
</protein>